<evidence type="ECO:0000313" key="1">
    <source>
        <dbReference type="EMBL" id="KAH6925554.1"/>
    </source>
</evidence>
<protein>
    <submittedName>
        <fullName evidence="1">Uncharacterized protein</fullName>
    </submittedName>
</protein>
<comment type="caution">
    <text evidence="1">The sequence shown here is derived from an EMBL/GenBank/DDBJ whole genome shotgun (WGS) entry which is preliminary data.</text>
</comment>
<sequence>MSEFPWRNVLLSLPKKPRPSCHPQKVQKIGVGAIPESVEQVVGLGPKFSVDTKVGQTVLLALVCSTACRAAPVPSDRIFLECVEALLSKLSGKKRPPLASVVQCLREGDFNLLQSDKEGGFVVLVSDVYHEKAYEALQDNFREAKDFHPAKAKKMALKNVQKLAL</sequence>
<dbReference type="Proteomes" id="UP000821845">
    <property type="component" value="Chromosome 7"/>
</dbReference>
<gene>
    <name evidence="1" type="ORF">HPB50_007106</name>
</gene>
<organism evidence="1 2">
    <name type="scientific">Hyalomma asiaticum</name>
    <name type="common">Tick</name>
    <dbReference type="NCBI Taxonomy" id="266040"/>
    <lineage>
        <taxon>Eukaryota</taxon>
        <taxon>Metazoa</taxon>
        <taxon>Ecdysozoa</taxon>
        <taxon>Arthropoda</taxon>
        <taxon>Chelicerata</taxon>
        <taxon>Arachnida</taxon>
        <taxon>Acari</taxon>
        <taxon>Parasitiformes</taxon>
        <taxon>Ixodida</taxon>
        <taxon>Ixodoidea</taxon>
        <taxon>Ixodidae</taxon>
        <taxon>Hyalomminae</taxon>
        <taxon>Hyalomma</taxon>
    </lineage>
</organism>
<dbReference type="EMBL" id="CM023487">
    <property type="protein sequence ID" value="KAH6925554.1"/>
    <property type="molecule type" value="Genomic_DNA"/>
</dbReference>
<name>A0ACB7RYF4_HYAAI</name>
<proteinExistence type="predicted"/>
<evidence type="ECO:0000313" key="2">
    <source>
        <dbReference type="Proteomes" id="UP000821845"/>
    </source>
</evidence>
<reference evidence="1" key="1">
    <citation type="submission" date="2020-05" db="EMBL/GenBank/DDBJ databases">
        <title>Large-scale comparative analyses of tick genomes elucidate their genetic diversity and vector capacities.</title>
        <authorList>
            <person name="Jia N."/>
            <person name="Wang J."/>
            <person name="Shi W."/>
            <person name="Du L."/>
            <person name="Sun Y."/>
            <person name="Zhan W."/>
            <person name="Jiang J."/>
            <person name="Wang Q."/>
            <person name="Zhang B."/>
            <person name="Ji P."/>
            <person name="Sakyi L.B."/>
            <person name="Cui X."/>
            <person name="Yuan T."/>
            <person name="Jiang B."/>
            <person name="Yang W."/>
            <person name="Lam T.T.-Y."/>
            <person name="Chang Q."/>
            <person name="Ding S."/>
            <person name="Wang X."/>
            <person name="Zhu J."/>
            <person name="Ruan X."/>
            <person name="Zhao L."/>
            <person name="Wei J."/>
            <person name="Que T."/>
            <person name="Du C."/>
            <person name="Cheng J."/>
            <person name="Dai P."/>
            <person name="Han X."/>
            <person name="Huang E."/>
            <person name="Gao Y."/>
            <person name="Liu J."/>
            <person name="Shao H."/>
            <person name="Ye R."/>
            <person name="Li L."/>
            <person name="Wei W."/>
            <person name="Wang X."/>
            <person name="Wang C."/>
            <person name="Yang T."/>
            <person name="Huo Q."/>
            <person name="Li W."/>
            <person name="Guo W."/>
            <person name="Chen H."/>
            <person name="Zhou L."/>
            <person name="Ni X."/>
            <person name="Tian J."/>
            <person name="Zhou Y."/>
            <person name="Sheng Y."/>
            <person name="Liu T."/>
            <person name="Pan Y."/>
            <person name="Xia L."/>
            <person name="Li J."/>
            <person name="Zhao F."/>
            <person name="Cao W."/>
        </authorList>
    </citation>
    <scope>NUCLEOTIDE SEQUENCE</scope>
    <source>
        <strain evidence="1">Hyas-2018</strain>
    </source>
</reference>
<accession>A0ACB7RYF4</accession>
<keyword evidence="2" id="KW-1185">Reference proteome</keyword>